<dbReference type="EMBL" id="PQAP01000068">
    <property type="protein sequence ID" value="PWB72991.1"/>
    <property type="molecule type" value="Genomic_DNA"/>
</dbReference>
<keyword evidence="2" id="KW-0479">Metal-binding</keyword>
<dbReference type="Proteomes" id="UP000250918">
    <property type="component" value="Unassembled WGS sequence"/>
</dbReference>
<evidence type="ECO:0000256" key="2">
    <source>
        <dbReference type="ARBA" id="ARBA00022723"/>
    </source>
</evidence>
<dbReference type="GO" id="GO:0046872">
    <property type="term" value="F:metal ion binding"/>
    <property type="evidence" value="ECO:0007669"/>
    <property type="project" value="UniProtKB-KW"/>
</dbReference>
<dbReference type="GO" id="GO:0005886">
    <property type="term" value="C:plasma membrane"/>
    <property type="evidence" value="ECO:0007669"/>
    <property type="project" value="TreeGrafter"/>
</dbReference>
<dbReference type="PANTHER" id="PTHR43255">
    <property type="entry name" value="IRON-SULFUR-BINDING OXIDOREDUCTASE FADF-RELATED-RELATED"/>
    <property type="match status" value="1"/>
</dbReference>
<gene>
    <name evidence="7" type="ORF">C3F09_05860</name>
</gene>
<comment type="caution">
    <text evidence="7">The sequence shown here is derived from an EMBL/GenBank/DDBJ whole genome shotgun (WGS) entry which is preliminary data.</text>
</comment>
<keyword evidence="5" id="KW-0411">Iron-sulfur</keyword>
<dbReference type="PROSITE" id="PS00198">
    <property type="entry name" value="4FE4S_FER_1"/>
    <property type="match status" value="2"/>
</dbReference>
<dbReference type="GO" id="GO:0051539">
    <property type="term" value="F:4 iron, 4 sulfur cluster binding"/>
    <property type="evidence" value="ECO:0007669"/>
    <property type="project" value="UniProtKB-KW"/>
</dbReference>
<accession>A0A855X870</accession>
<evidence type="ECO:0000313" key="7">
    <source>
        <dbReference type="EMBL" id="PWB72991.1"/>
    </source>
</evidence>
<dbReference type="PROSITE" id="PS51379">
    <property type="entry name" value="4FE4S_FER_2"/>
    <property type="match status" value="1"/>
</dbReference>
<protein>
    <submittedName>
        <fullName evidence="7">Heterodisulfide reductase</fullName>
    </submittedName>
</protein>
<dbReference type="InterPro" id="IPR017900">
    <property type="entry name" value="4Fe4S_Fe_S_CS"/>
</dbReference>
<dbReference type="InterPro" id="IPR009051">
    <property type="entry name" value="Helical_ferredxn"/>
</dbReference>
<evidence type="ECO:0000256" key="1">
    <source>
        <dbReference type="ARBA" id="ARBA00022485"/>
    </source>
</evidence>
<dbReference type="SUPFAM" id="SSF46548">
    <property type="entry name" value="alpha-helical ferredoxin"/>
    <property type="match status" value="1"/>
</dbReference>
<dbReference type="GO" id="GO:0016491">
    <property type="term" value="F:oxidoreductase activity"/>
    <property type="evidence" value="ECO:0007669"/>
    <property type="project" value="UniProtKB-KW"/>
</dbReference>
<keyword evidence="4" id="KW-0408">Iron</keyword>
<evidence type="ECO:0000256" key="5">
    <source>
        <dbReference type="ARBA" id="ARBA00023014"/>
    </source>
</evidence>
<organism evidence="7 8">
    <name type="scientific">candidate division GN15 bacterium</name>
    <dbReference type="NCBI Taxonomy" id="2072418"/>
    <lineage>
        <taxon>Bacteria</taxon>
        <taxon>candidate division GN15</taxon>
    </lineage>
</organism>
<evidence type="ECO:0000256" key="4">
    <source>
        <dbReference type="ARBA" id="ARBA00023004"/>
    </source>
</evidence>
<evidence type="ECO:0000259" key="6">
    <source>
        <dbReference type="PROSITE" id="PS51379"/>
    </source>
</evidence>
<dbReference type="Pfam" id="PF13183">
    <property type="entry name" value="Fer4_8"/>
    <property type="match status" value="1"/>
</dbReference>
<sequence length="195" mass="22156">MAERIAPFPKAEAELRAAFWEQVSSFPDGHKVTNCIQCGTCTGTCPVSYAMDITPRQTIALFRAGLLEEILRSRTIWLCASCYSCTVRCPSGIKITDTMYALKRVAMEKQIHAPHFPVHTLSKAFVKNVYKYGRNYELGLGIRYFLKSNIVKLFTLSGFGLTMMRRGRLGLLPKKIRRVNEVRAIINRANQFEEI</sequence>
<keyword evidence="1" id="KW-0004">4Fe-4S</keyword>
<name>A0A855X870_9BACT</name>
<dbReference type="Gene3D" id="1.10.1060.10">
    <property type="entry name" value="Alpha-helical ferredoxin"/>
    <property type="match status" value="1"/>
</dbReference>
<dbReference type="InterPro" id="IPR051460">
    <property type="entry name" value="HdrC_iron-sulfur_subunit"/>
</dbReference>
<dbReference type="InterPro" id="IPR017896">
    <property type="entry name" value="4Fe4S_Fe-S-bd"/>
</dbReference>
<evidence type="ECO:0000256" key="3">
    <source>
        <dbReference type="ARBA" id="ARBA00023002"/>
    </source>
</evidence>
<evidence type="ECO:0000313" key="8">
    <source>
        <dbReference type="Proteomes" id="UP000250918"/>
    </source>
</evidence>
<proteinExistence type="predicted"/>
<feature type="domain" description="4Fe-4S ferredoxin-type" evidence="6">
    <location>
        <begin position="25"/>
        <end position="56"/>
    </location>
</feature>
<dbReference type="PANTHER" id="PTHR43255:SF1">
    <property type="entry name" value="IRON-SULFUR-BINDING OXIDOREDUCTASE FADF-RELATED"/>
    <property type="match status" value="1"/>
</dbReference>
<keyword evidence="3" id="KW-0560">Oxidoreductase</keyword>
<dbReference type="AlphaFoldDB" id="A0A855X870"/>
<reference evidence="7 8" key="1">
    <citation type="journal article" date="2018" name="ISME J.">
        <title>A methanotrophic archaeon couples anaerobic oxidation of methane to Fe(III) reduction.</title>
        <authorList>
            <person name="Cai C."/>
            <person name="Leu A.O."/>
            <person name="Xie G.J."/>
            <person name="Guo J."/>
            <person name="Feng Y."/>
            <person name="Zhao J.X."/>
            <person name="Tyson G.W."/>
            <person name="Yuan Z."/>
            <person name="Hu S."/>
        </authorList>
    </citation>
    <scope>NUCLEOTIDE SEQUENCE [LARGE SCALE GENOMIC DNA]</scope>
    <source>
        <strain evidence="7">FeB_12</strain>
    </source>
</reference>